<evidence type="ECO:0000256" key="1">
    <source>
        <dbReference type="SAM" id="MobiDB-lite"/>
    </source>
</evidence>
<sequence>MGGCRENWGADRGVHSEVPYNTTSPRLRGLKLAMSSEDSPIAGHRYPQNPSPPSLFLPSPIRANRFKSGKKNQTVSYSPEATTSNLLRRRPPLSPSPQPLELGLLLLGGFSKPLQALGQFDGCRRPHSKPRALGHGAKIVHLAIWTGGSG</sequence>
<comment type="caution">
    <text evidence="2">The sequence shown here is derived from an EMBL/GenBank/DDBJ whole genome shotgun (WGS) entry which is preliminary data.</text>
</comment>
<evidence type="ECO:0000313" key="3">
    <source>
        <dbReference type="Proteomes" id="UP000585474"/>
    </source>
</evidence>
<proteinExistence type="predicted"/>
<name>A0A7J0GA97_9ERIC</name>
<feature type="compositionally biased region" description="Polar residues" evidence="1">
    <location>
        <begin position="71"/>
        <end position="85"/>
    </location>
</feature>
<protein>
    <submittedName>
        <fullName evidence="2">Uncharacterized protein</fullName>
    </submittedName>
</protein>
<dbReference type="AlphaFoldDB" id="A0A7J0GA97"/>
<organism evidence="2 3">
    <name type="scientific">Actinidia rufa</name>
    <dbReference type="NCBI Taxonomy" id="165716"/>
    <lineage>
        <taxon>Eukaryota</taxon>
        <taxon>Viridiplantae</taxon>
        <taxon>Streptophyta</taxon>
        <taxon>Embryophyta</taxon>
        <taxon>Tracheophyta</taxon>
        <taxon>Spermatophyta</taxon>
        <taxon>Magnoliopsida</taxon>
        <taxon>eudicotyledons</taxon>
        <taxon>Gunneridae</taxon>
        <taxon>Pentapetalae</taxon>
        <taxon>asterids</taxon>
        <taxon>Ericales</taxon>
        <taxon>Actinidiaceae</taxon>
        <taxon>Actinidia</taxon>
    </lineage>
</organism>
<gene>
    <name evidence="2" type="ORF">Acr_19g0005990</name>
</gene>
<accession>A0A7J0GA97</accession>
<feature type="region of interest" description="Disordered" evidence="1">
    <location>
        <begin position="1"/>
        <end position="95"/>
    </location>
</feature>
<dbReference type="EMBL" id="BJWL01000019">
    <property type="protein sequence ID" value="GFZ07662.1"/>
    <property type="molecule type" value="Genomic_DNA"/>
</dbReference>
<evidence type="ECO:0000313" key="2">
    <source>
        <dbReference type="EMBL" id="GFZ07662.1"/>
    </source>
</evidence>
<keyword evidence="3" id="KW-1185">Reference proteome</keyword>
<reference evidence="2 3" key="1">
    <citation type="submission" date="2019-07" db="EMBL/GenBank/DDBJ databases">
        <title>De Novo Assembly of kiwifruit Actinidia rufa.</title>
        <authorList>
            <person name="Sugita-Konishi S."/>
            <person name="Sato K."/>
            <person name="Mori E."/>
            <person name="Abe Y."/>
            <person name="Kisaki G."/>
            <person name="Hamano K."/>
            <person name="Suezawa K."/>
            <person name="Otani M."/>
            <person name="Fukuda T."/>
            <person name="Manabe T."/>
            <person name="Gomi K."/>
            <person name="Tabuchi M."/>
            <person name="Akimitsu K."/>
            <person name="Kataoka I."/>
        </authorList>
    </citation>
    <scope>NUCLEOTIDE SEQUENCE [LARGE SCALE GENOMIC DNA]</scope>
    <source>
        <strain evidence="3">cv. Fuchu</strain>
    </source>
</reference>
<dbReference type="Proteomes" id="UP000585474">
    <property type="component" value="Unassembled WGS sequence"/>
</dbReference>